<gene>
    <name evidence="1" type="ORF">NG792_13695</name>
</gene>
<dbReference type="InterPro" id="IPR047589">
    <property type="entry name" value="DUF11_rpt"/>
</dbReference>
<organism evidence="1 2">
    <name type="scientific">Laspinema olomoucense D3b</name>
    <dbReference type="NCBI Taxonomy" id="2953688"/>
    <lineage>
        <taxon>Bacteria</taxon>
        <taxon>Bacillati</taxon>
        <taxon>Cyanobacteriota</taxon>
        <taxon>Cyanophyceae</taxon>
        <taxon>Oscillatoriophycideae</taxon>
        <taxon>Oscillatoriales</taxon>
        <taxon>Laspinemataceae</taxon>
        <taxon>Laspinema</taxon>
        <taxon>Laspinema olomoucense</taxon>
    </lineage>
</organism>
<protein>
    <recommendedName>
        <fullName evidence="3">DUF11 domain-containing protein</fullName>
    </recommendedName>
</protein>
<keyword evidence="2" id="KW-1185">Reference proteome</keyword>
<evidence type="ECO:0008006" key="3">
    <source>
        <dbReference type="Google" id="ProtNLM"/>
    </source>
</evidence>
<evidence type="ECO:0000313" key="1">
    <source>
        <dbReference type="EMBL" id="MCT7978763.1"/>
    </source>
</evidence>
<proteinExistence type="predicted"/>
<comment type="caution">
    <text evidence="1">The sequence shown here is derived from an EMBL/GenBank/DDBJ whole genome shotgun (WGS) entry which is preliminary data.</text>
</comment>
<dbReference type="Proteomes" id="UP001525961">
    <property type="component" value="Unassembled WGS sequence"/>
</dbReference>
<dbReference type="EMBL" id="JAMXFA010000016">
    <property type="protein sequence ID" value="MCT7978763.1"/>
    <property type="molecule type" value="Genomic_DNA"/>
</dbReference>
<sequence length="199" mass="21808">MQENPFVILMITLGVIGNLSWTGLAMASIPPVDQENATGIGSCVPGSCPLFLTQGNRVQIRLQLYQLRTVEDEQGKVQNEWVELPAAASVQPGEVLRYTIAAENQTAEDIPNFILTQPIPDPVVYIPDSSRIDTEAEITVSIDNGETFVKNPTVEVTLENGQVETQPAPPETYTHLRWTLTNPLPPTAVVTGQFEVRVQ</sequence>
<dbReference type="NCBIfam" id="TIGR01451">
    <property type="entry name" value="B_ant_repeat"/>
    <property type="match status" value="1"/>
</dbReference>
<evidence type="ECO:0000313" key="2">
    <source>
        <dbReference type="Proteomes" id="UP001525961"/>
    </source>
</evidence>
<accession>A0ABT2N7T3</accession>
<name>A0ABT2N7T3_9CYAN</name>
<reference evidence="1 2" key="1">
    <citation type="journal article" date="2022" name="Front. Microbiol.">
        <title>High genomic differentiation and limited gene flow indicate recent cryptic speciation within the genus Laspinema (cyanobacteria).</title>
        <authorList>
            <person name="Stanojkovic A."/>
            <person name="Skoupy S."/>
            <person name="Skaloud P."/>
            <person name="Dvorak P."/>
        </authorList>
    </citation>
    <scope>NUCLEOTIDE SEQUENCE [LARGE SCALE GENOMIC DNA]</scope>
    <source>
        <strain evidence="1 2">D3b</strain>
    </source>
</reference>